<dbReference type="Pfam" id="PF05985">
    <property type="entry name" value="EutC"/>
    <property type="match status" value="1"/>
</dbReference>
<dbReference type="HAMAP" id="MF_00601">
    <property type="entry name" value="EutC"/>
    <property type="match status" value="1"/>
</dbReference>
<comment type="pathway">
    <text evidence="5">Amine and polyamine degradation; ethanolamine degradation.</text>
</comment>
<dbReference type="EMBL" id="JBHTLT010000044">
    <property type="protein sequence ID" value="MFD1205324.1"/>
    <property type="molecule type" value="Genomic_DNA"/>
</dbReference>
<name>A0ABW3U0W5_9BACL</name>
<dbReference type="Proteomes" id="UP001597231">
    <property type="component" value="Unassembled WGS sequence"/>
</dbReference>
<dbReference type="PANTHER" id="PTHR39330">
    <property type="entry name" value="ETHANOLAMINE AMMONIA-LYASE LIGHT CHAIN"/>
    <property type="match status" value="1"/>
</dbReference>
<comment type="cofactor">
    <cofactor evidence="5">
        <name>adenosylcob(III)alamin</name>
        <dbReference type="ChEBI" id="CHEBI:18408"/>
    </cofactor>
    <text evidence="5">Binds between the large and small subunits.</text>
</comment>
<gene>
    <name evidence="5 6" type="primary">eutC</name>
    <name evidence="6" type="ORF">ACFQ38_09440</name>
</gene>
<comment type="subcellular location">
    <subcellularLocation>
        <location evidence="5">Bacterial microcompartment</location>
    </subcellularLocation>
</comment>
<dbReference type="RefSeq" id="WP_336822719.1">
    <property type="nucleotide sequence ID" value="NZ_JBHTLT010000044.1"/>
</dbReference>
<comment type="caution">
    <text evidence="6">The sequence shown here is derived from an EMBL/GenBank/DDBJ whole genome shotgun (WGS) entry which is preliminary data.</text>
</comment>
<dbReference type="PANTHER" id="PTHR39330:SF1">
    <property type="entry name" value="ETHANOLAMINE AMMONIA-LYASE SMALL SUBUNIT"/>
    <property type="match status" value="1"/>
</dbReference>
<dbReference type="InterPro" id="IPR009246">
    <property type="entry name" value="EutC"/>
</dbReference>
<proteinExistence type="inferred from homology"/>
<dbReference type="EC" id="4.3.1.7" evidence="5"/>
<keyword evidence="2 5" id="KW-0456">Lyase</keyword>
<protein>
    <recommendedName>
        <fullName evidence="5">Ethanolamine ammonia-lyase small subunit</fullName>
        <shortName evidence="5">EAL small subunit</shortName>
        <ecNumber evidence="5">4.3.1.7</ecNumber>
    </recommendedName>
</protein>
<dbReference type="NCBIfam" id="NF003971">
    <property type="entry name" value="PRK05465.1"/>
    <property type="match status" value="1"/>
</dbReference>
<dbReference type="InterPro" id="IPR042255">
    <property type="entry name" value="EutC_N"/>
</dbReference>
<keyword evidence="1 5" id="KW-0846">Cobalamin</keyword>
<sequence length="286" mass="31669">MDIQEIVRKVVEELSKEKELPKNNVVQTQESEGTINFPEERIMGVEEPKNAASIKRAQSISPARIGIGRSGTRKKTTSYLQFLIDHAAAQDAVLKDVSDDFLQEMGLHKLNTQAQDMKTYLMDLDAGRKLSEESVSWLKANADKGKDVQIIVCDGLSSSAVEANIRDLLPALMQGLQLKNISVAKPFFIKRGRVWVQDEVASIVDCKLVISLIGERPGLNTDESLSAYMIYRPNEQTVEADRTVISNIHRDGLTSVEAGAHLSELIEQMLLAECTGVAFARKSDNK</sequence>
<keyword evidence="3 5" id="KW-0170">Cobalt</keyword>
<dbReference type="Gene3D" id="3.40.50.11240">
    <property type="entry name" value="Ethanolamine ammonia-lyase light chain (EutC)"/>
    <property type="match status" value="1"/>
</dbReference>
<dbReference type="PIRSF" id="PIRSF018982">
    <property type="entry name" value="EutC"/>
    <property type="match status" value="1"/>
</dbReference>
<evidence type="ECO:0000256" key="3">
    <source>
        <dbReference type="ARBA" id="ARBA00023285"/>
    </source>
</evidence>
<evidence type="ECO:0000256" key="2">
    <source>
        <dbReference type="ARBA" id="ARBA00023239"/>
    </source>
</evidence>
<comment type="similarity">
    <text evidence="5">Belongs to the EutC family.</text>
</comment>
<dbReference type="GO" id="GO:0008851">
    <property type="term" value="F:ethanolamine ammonia-lyase activity"/>
    <property type="evidence" value="ECO:0007669"/>
    <property type="project" value="UniProtKB-EC"/>
</dbReference>
<comment type="subunit">
    <text evidence="5">The basic unit is a heterodimer which dimerizes to form tetramers. The heterotetramers trimerize; 6 large subunits form a core ring with 6 small subunits projecting outwards.</text>
</comment>
<dbReference type="InterPro" id="IPR042251">
    <property type="entry name" value="EutC_C"/>
</dbReference>
<evidence type="ECO:0000256" key="5">
    <source>
        <dbReference type="HAMAP-Rule" id="MF_00601"/>
    </source>
</evidence>
<evidence type="ECO:0000313" key="7">
    <source>
        <dbReference type="Proteomes" id="UP001597231"/>
    </source>
</evidence>
<feature type="binding site" evidence="5">
    <location>
        <position position="194"/>
    </location>
    <ligand>
        <name>adenosylcob(III)alamin</name>
        <dbReference type="ChEBI" id="CHEBI:18408"/>
    </ligand>
</feature>
<accession>A0ABW3U0W5</accession>
<keyword evidence="7" id="KW-1185">Reference proteome</keyword>
<comment type="catalytic activity">
    <reaction evidence="5">
        <text>ethanolamine = acetaldehyde + NH4(+)</text>
        <dbReference type="Rhea" id="RHEA:15313"/>
        <dbReference type="ChEBI" id="CHEBI:15343"/>
        <dbReference type="ChEBI" id="CHEBI:28938"/>
        <dbReference type="ChEBI" id="CHEBI:57603"/>
        <dbReference type="EC" id="4.3.1.7"/>
    </reaction>
</comment>
<evidence type="ECO:0000256" key="1">
    <source>
        <dbReference type="ARBA" id="ARBA00022628"/>
    </source>
</evidence>
<reference evidence="7" key="1">
    <citation type="journal article" date="2019" name="Int. J. Syst. Evol. Microbiol.">
        <title>The Global Catalogue of Microorganisms (GCM) 10K type strain sequencing project: providing services to taxonomists for standard genome sequencing and annotation.</title>
        <authorList>
            <consortium name="The Broad Institute Genomics Platform"/>
            <consortium name="The Broad Institute Genome Sequencing Center for Infectious Disease"/>
            <person name="Wu L."/>
            <person name="Ma J."/>
        </authorList>
    </citation>
    <scope>NUCLEOTIDE SEQUENCE [LARGE SCALE GENOMIC DNA]</scope>
    <source>
        <strain evidence="7">CCUG 53915</strain>
    </source>
</reference>
<comment type="function">
    <text evidence="5">Catalyzes the deamination of various vicinal amino-alcohols to oxo compounds. Allows this organism to utilize ethanolamine as the sole source of nitrogen and carbon in the presence of external vitamin B12.</text>
</comment>
<feature type="binding site" evidence="5">
    <location>
        <position position="215"/>
    </location>
    <ligand>
        <name>adenosylcob(III)alamin</name>
        <dbReference type="ChEBI" id="CHEBI:18408"/>
    </ligand>
</feature>
<evidence type="ECO:0000313" key="6">
    <source>
        <dbReference type="EMBL" id="MFD1205324.1"/>
    </source>
</evidence>
<organism evidence="6 7">
    <name type="scientific">Sporosarcina contaminans</name>
    <dbReference type="NCBI Taxonomy" id="633403"/>
    <lineage>
        <taxon>Bacteria</taxon>
        <taxon>Bacillati</taxon>
        <taxon>Bacillota</taxon>
        <taxon>Bacilli</taxon>
        <taxon>Bacillales</taxon>
        <taxon>Caryophanaceae</taxon>
        <taxon>Sporosarcina</taxon>
    </lineage>
</organism>
<dbReference type="Gene3D" id="1.10.30.40">
    <property type="entry name" value="Ethanolamine ammonia-lyase light chain (EutC), N-terminal domain"/>
    <property type="match status" value="1"/>
</dbReference>
<keyword evidence="4 5" id="KW-1283">Bacterial microcompartment</keyword>
<evidence type="ECO:0000256" key="4">
    <source>
        <dbReference type="ARBA" id="ARBA00024446"/>
    </source>
</evidence>